<sequence>MHTLRIDHLVLTVASIPATCEFYSRVLGMEVVTFGEGRTALSFGNQKINLHQVGREFEPKANRPTAGSADLCLIVDPGNGDIMAHLAAHQIAVEAGPVVRTGAIGPIRSVYVRDPDHNLIELSEYIR</sequence>
<organism evidence="2 3">
    <name type="scientific">Insolitispirillum peregrinum</name>
    <dbReference type="NCBI Taxonomy" id="80876"/>
    <lineage>
        <taxon>Bacteria</taxon>
        <taxon>Pseudomonadati</taxon>
        <taxon>Pseudomonadota</taxon>
        <taxon>Alphaproteobacteria</taxon>
        <taxon>Rhodospirillales</taxon>
        <taxon>Novispirillaceae</taxon>
        <taxon>Insolitispirillum</taxon>
    </lineage>
</organism>
<dbReference type="InterPro" id="IPR050383">
    <property type="entry name" value="GlyoxalaseI/FosfomycinResist"/>
</dbReference>
<dbReference type="STRING" id="80876.SAMN05421779_106107"/>
<dbReference type="Gene3D" id="3.10.180.10">
    <property type="entry name" value="2,3-Dihydroxybiphenyl 1,2-Dioxygenase, domain 1"/>
    <property type="match status" value="1"/>
</dbReference>
<feature type="domain" description="VOC" evidence="1">
    <location>
        <begin position="5"/>
        <end position="125"/>
    </location>
</feature>
<evidence type="ECO:0000313" key="3">
    <source>
        <dbReference type="Proteomes" id="UP000185678"/>
    </source>
</evidence>
<dbReference type="RefSeq" id="WP_076401428.1">
    <property type="nucleotide sequence ID" value="NZ_FTOA01000006.1"/>
</dbReference>
<dbReference type="InterPro" id="IPR037523">
    <property type="entry name" value="VOC_core"/>
</dbReference>
<dbReference type="SUPFAM" id="SSF54593">
    <property type="entry name" value="Glyoxalase/Bleomycin resistance protein/Dihydroxybiphenyl dioxygenase"/>
    <property type="match status" value="1"/>
</dbReference>
<keyword evidence="2" id="KW-0223">Dioxygenase</keyword>
<dbReference type="OrthoDB" id="9812656at2"/>
<keyword evidence="3" id="KW-1185">Reference proteome</keyword>
<evidence type="ECO:0000313" key="2">
    <source>
        <dbReference type="EMBL" id="SIT06257.1"/>
    </source>
</evidence>
<dbReference type="AlphaFoldDB" id="A0A1N7P6V1"/>
<dbReference type="InterPro" id="IPR029068">
    <property type="entry name" value="Glyas_Bleomycin-R_OHBP_Dase"/>
</dbReference>
<protein>
    <submittedName>
        <fullName evidence="2">Catechol 2,3-dioxygenase</fullName>
    </submittedName>
</protein>
<proteinExistence type="predicted"/>
<dbReference type="PANTHER" id="PTHR21366">
    <property type="entry name" value="GLYOXALASE FAMILY PROTEIN"/>
    <property type="match status" value="1"/>
</dbReference>
<dbReference type="InterPro" id="IPR004360">
    <property type="entry name" value="Glyas_Fos-R_dOase_dom"/>
</dbReference>
<accession>A0A1N7P6V1</accession>
<reference evidence="2 3" key="1">
    <citation type="submission" date="2017-01" db="EMBL/GenBank/DDBJ databases">
        <authorList>
            <person name="Mah S.A."/>
            <person name="Swanson W.J."/>
            <person name="Moy G.W."/>
            <person name="Vacquier V.D."/>
        </authorList>
    </citation>
    <scope>NUCLEOTIDE SEQUENCE [LARGE SCALE GENOMIC DNA]</scope>
    <source>
        <strain evidence="2 3">DSM 11589</strain>
    </source>
</reference>
<dbReference type="Proteomes" id="UP000185678">
    <property type="component" value="Unassembled WGS sequence"/>
</dbReference>
<dbReference type="Pfam" id="PF00903">
    <property type="entry name" value="Glyoxalase"/>
    <property type="match status" value="1"/>
</dbReference>
<gene>
    <name evidence="2" type="ORF">SAMN05421779_106107</name>
</gene>
<dbReference type="PROSITE" id="PS51819">
    <property type="entry name" value="VOC"/>
    <property type="match status" value="1"/>
</dbReference>
<dbReference type="GO" id="GO:0051213">
    <property type="term" value="F:dioxygenase activity"/>
    <property type="evidence" value="ECO:0007669"/>
    <property type="project" value="UniProtKB-KW"/>
</dbReference>
<evidence type="ECO:0000259" key="1">
    <source>
        <dbReference type="PROSITE" id="PS51819"/>
    </source>
</evidence>
<name>A0A1N7P6V1_9PROT</name>
<dbReference type="PANTHER" id="PTHR21366:SF14">
    <property type="entry name" value="GLYOXALASE DOMAIN-CONTAINING PROTEIN 5"/>
    <property type="match status" value="1"/>
</dbReference>
<dbReference type="CDD" id="cd07253">
    <property type="entry name" value="GLOD5"/>
    <property type="match status" value="1"/>
</dbReference>
<dbReference type="EMBL" id="FTOA01000006">
    <property type="protein sequence ID" value="SIT06257.1"/>
    <property type="molecule type" value="Genomic_DNA"/>
</dbReference>
<keyword evidence="2" id="KW-0560">Oxidoreductase</keyword>